<feature type="compositionally biased region" description="Low complexity" evidence="2">
    <location>
        <begin position="468"/>
        <end position="480"/>
    </location>
</feature>
<gene>
    <name evidence="4" type="primary">Contig6065.g6493</name>
    <name evidence="4" type="ORF">STYLEM_3933</name>
</gene>
<accession>A0A078A2E7</accession>
<sequence length="807" mass="93479">MLLQTDSLANTLNKEFNGYSYNNKSTKSTTSDYMQINKNLCEKVYGAFSQNQIANTFRTLVQSNSHLTDFPNLQDAQKLENINDCIKNSQSPFNDRIRKSREQKIISYQQTKNSVDLNKQQSRKNTINQSLSQNNFGEGMMFRSLQTFSALSNNSCQIDSKFQSKVGNTQVAAKKSPIIQKDQAVIKNQKIVSRDTSYNPTKPTFSNQIAFKKDSQRQNKQRILSMNTNTLGQICKELKKDKVEKDVCQSLAKYQMNALKHSAGVQQQNINKTNNSSSQNSNLAVYKNHSMNQKQSNERSDMNENDNTTPFNFSSEQSKINYLSHDENKIQPTQNDHLSNGQMKMGELLQKPSVQTISYNYSPELRRTNDPILVQQTSQSMKTIRLNSPQSLSPTTKKSNISTLEENNIELQSKSIGQSLTERLNIISNDKKNKFSNAANATAIQSIIYNIKKKEQKCICKKKDSSDESAQSSRRQSRMQYGVQSTLVTPSRDESHSMIQQEDGIDFMQQILPCSEYCQKMEPTKQKEIIKDLMRKDYGQDLKLFTNRGDEGFPNERKFIIEAKWWNRWCDYTGFEMIQSQQDEKSIELQLVSENRLYESIDQDDSKSVRATSLVFQIEKDKPQNKQNTSKSSARYNDRYSKSKRNTSNVQKSKGNSIIQLLDYEKKELKYSQNLEMLREEINRRKKPLLNETQKSINNLQEQIANSRERGRSEQNKIQEVEYQHPGKMKNMRLIDESTSPNQHSIENTTISLKSNLMEHHDYEAVSTDIWKYISSWYKFDIPITRYLIFDSKTQKTMLDLYPKQPF</sequence>
<evidence type="ECO:0000313" key="4">
    <source>
        <dbReference type="EMBL" id="CDW74949.1"/>
    </source>
</evidence>
<keyword evidence="5" id="KW-1185">Reference proteome</keyword>
<evidence type="ECO:0000313" key="5">
    <source>
        <dbReference type="Proteomes" id="UP000039865"/>
    </source>
</evidence>
<dbReference type="AlphaFoldDB" id="A0A078A2E7"/>
<feature type="region of interest" description="Disordered" evidence="2">
    <location>
        <begin position="290"/>
        <end position="314"/>
    </location>
</feature>
<protein>
    <submittedName>
        <fullName evidence="4">Dusp domain containing protein</fullName>
    </submittedName>
</protein>
<dbReference type="SUPFAM" id="SSF143791">
    <property type="entry name" value="DUSP-like"/>
    <property type="match status" value="1"/>
</dbReference>
<evidence type="ECO:0000256" key="2">
    <source>
        <dbReference type="SAM" id="MobiDB-lite"/>
    </source>
</evidence>
<dbReference type="EMBL" id="CCKQ01003813">
    <property type="protein sequence ID" value="CDW74949.1"/>
    <property type="molecule type" value="Genomic_DNA"/>
</dbReference>
<feature type="region of interest" description="Disordered" evidence="2">
    <location>
        <begin position="620"/>
        <end position="654"/>
    </location>
</feature>
<dbReference type="InterPro" id="IPR035927">
    <property type="entry name" value="DUSP-like_sf"/>
</dbReference>
<feature type="compositionally biased region" description="Polar residues" evidence="2">
    <location>
        <begin position="625"/>
        <end position="635"/>
    </location>
</feature>
<keyword evidence="1" id="KW-0175">Coiled coil</keyword>
<reference evidence="4 5" key="1">
    <citation type="submission" date="2014-06" db="EMBL/GenBank/DDBJ databases">
        <authorList>
            <person name="Swart Estienne"/>
        </authorList>
    </citation>
    <scope>NUCLEOTIDE SEQUENCE [LARGE SCALE GENOMIC DNA]</scope>
    <source>
        <strain evidence="4 5">130c</strain>
    </source>
</reference>
<dbReference type="PROSITE" id="PS51283">
    <property type="entry name" value="DUSP"/>
    <property type="match status" value="1"/>
</dbReference>
<dbReference type="InParanoid" id="A0A078A2E7"/>
<dbReference type="GO" id="GO:0004843">
    <property type="term" value="F:cysteine-type deubiquitinase activity"/>
    <property type="evidence" value="ECO:0007669"/>
    <property type="project" value="InterPro"/>
</dbReference>
<dbReference type="Gene3D" id="3.30.2230.10">
    <property type="entry name" value="DUSP-like"/>
    <property type="match status" value="1"/>
</dbReference>
<dbReference type="Proteomes" id="UP000039865">
    <property type="component" value="Unassembled WGS sequence"/>
</dbReference>
<organism evidence="4 5">
    <name type="scientific">Stylonychia lemnae</name>
    <name type="common">Ciliate</name>
    <dbReference type="NCBI Taxonomy" id="5949"/>
    <lineage>
        <taxon>Eukaryota</taxon>
        <taxon>Sar</taxon>
        <taxon>Alveolata</taxon>
        <taxon>Ciliophora</taxon>
        <taxon>Intramacronucleata</taxon>
        <taxon>Spirotrichea</taxon>
        <taxon>Stichotrichia</taxon>
        <taxon>Sporadotrichida</taxon>
        <taxon>Oxytrichidae</taxon>
        <taxon>Stylonychinae</taxon>
        <taxon>Stylonychia</taxon>
    </lineage>
</organism>
<dbReference type="InterPro" id="IPR006615">
    <property type="entry name" value="Pept_C19_DUSP"/>
</dbReference>
<feature type="coiled-coil region" evidence="1">
    <location>
        <begin position="661"/>
        <end position="717"/>
    </location>
</feature>
<feature type="domain" description="DUSP" evidence="3">
    <location>
        <begin position="521"/>
        <end position="789"/>
    </location>
</feature>
<name>A0A078A2E7_STYLE</name>
<dbReference type="Pfam" id="PF06337">
    <property type="entry name" value="DUSP"/>
    <property type="match status" value="1"/>
</dbReference>
<proteinExistence type="predicted"/>
<feature type="region of interest" description="Disordered" evidence="2">
    <location>
        <begin position="462"/>
        <end position="494"/>
    </location>
</feature>
<feature type="compositionally biased region" description="Polar residues" evidence="2">
    <location>
        <begin position="305"/>
        <end position="314"/>
    </location>
</feature>
<evidence type="ECO:0000256" key="1">
    <source>
        <dbReference type="SAM" id="Coils"/>
    </source>
</evidence>
<evidence type="ECO:0000259" key="3">
    <source>
        <dbReference type="PROSITE" id="PS51283"/>
    </source>
</evidence>